<feature type="non-terminal residue" evidence="5">
    <location>
        <position position="104"/>
    </location>
</feature>
<accession>A0A851CEK6</accession>
<comment type="caution">
    <text evidence="5">The sequence shown here is derived from an EMBL/GenBank/DDBJ whole genome shotgun (WGS) entry which is preliminary data.</text>
</comment>
<comment type="similarity">
    <text evidence="1">Belongs to the UPF0545 family.</text>
</comment>
<feature type="non-terminal residue" evidence="5">
    <location>
        <position position="1"/>
    </location>
</feature>
<evidence type="ECO:0000313" key="5">
    <source>
        <dbReference type="EMBL" id="NWI54720.1"/>
    </source>
</evidence>
<reference evidence="5" key="1">
    <citation type="submission" date="2019-10" db="EMBL/GenBank/DDBJ databases">
        <title>Bird 10,000 Genomes (B10K) Project - Family phase.</title>
        <authorList>
            <person name="Zhang G."/>
        </authorList>
    </citation>
    <scope>NUCLEOTIDE SEQUENCE</scope>
    <source>
        <strain evidence="5">B10K-DU-002-55</strain>
        <tissue evidence="5">Muscle</tissue>
    </source>
</reference>
<evidence type="ECO:0000256" key="3">
    <source>
        <dbReference type="ARBA" id="ARBA00044072"/>
    </source>
</evidence>
<dbReference type="GO" id="GO:0043083">
    <property type="term" value="C:synaptic cleft"/>
    <property type="evidence" value="ECO:0007669"/>
    <property type="project" value="UniProtKB-SubCell"/>
</dbReference>
<gene>
    <name evidence="5" type="primary">Cv039</name>
    <name evidence="5" type="ORF">CALVIR_R07966</name>
</gene>
<dbReference type="PANTHER" id="PTHR28052">
    <property type="entry name" value="UPF0545 PROTEIN C22ORF39"/>
    <property type="match status" value="1"/>
</dbReference>
<evidence type="ECO:0000256" key="4">
    <source>
        <dbReference type="ARBA" id="ARBA00044235"/>
    </source>
</evidence>
<dbReference type="EMBL" id="WEIV01014937">
    <property type="protein sequence ID" value="NWI54720.1"/>
    <property type="molecule type" value="Genomic_DNA"/>
</dbReference>
<name>A0A851CEK6_CALVR</name>
<evidence type="ECO:0000313" key="6">
    <source>
        <dbReference type="Proteomes" id="UP000642973"/>
    </source>
</evidence>
<sequence>HPGRVRSQLPRSCEDYWWEWKHCRGLRHAFHHYYTHRELPACGRWQEDYEACCAWEGDRATSAQVRPAALGLHRPRLQKYAPVWTLRKNPPPDWYLPLDQEKTN</sequence>
<evidence type="ECO:0000256" key="1">
    <source>
        <dbReference type="ARBA" id="ARBA00006412"/>
    </source>
</evidence>
<organism evidence="5 6">
    <name type="scientific">Calyptomena viridis</name>
    <name type="common">Lesser green broadbill</name>
    <dbReference type="NCBI Taxonomy" id="135972"/>
    <lineage>
        <taxon>Eukaryota</taxon>
        <taxon>Metazoa</taxon>
        <taxon>Chordata</taxon>
        <taxon>Craniata</taxon>
        <taxon>Vertebrata</taxon>
        <taxon>Euteleostomi</taxon>
        <taxon>Archelosauria</taxon>
        <taxon>Archosauria</taxon>
        <taxon>Dinosauria</taxon>
        <taxon>Saurischia</taxon>
        <taxon>Theropoda</taxon>
        <taxon>Coelurosauria</taxon>
        <taxon>Aves</taxon>
        <taxon>Neognathae</taxon>
        <taxon>Neoaves</taxon>
        <taxon>Telluraves</taxon>
        <taxon>Australaves</taxon>
        <taxon>Passeriformes</taxon>
        <taxon>Eurylaimidae</taxon>
        <taxon>Calyptomena</taxon>
    </lineage>
</organism>
<dbReference type="InterPro" id="IPR021475">
    <property type="entry name" value="Pants/Emi1-like"/>
</dbReference>
<dbReference type="Pfam" id="PF11326">
    <property type="entry name" value="PANTS-like"/>
    <property type="match status" value="1"/>
</dbReference>
<proteinExistence type="inferred from homology"/>
<comment type="subcellular location">
    <subcellularLocation>
        <location evidence="2">Synaptic cleft</location>
    </subcellularLocation>
</comment>
<dbReference type="PANTHER" id="PTHR28052:SF1">
    <property type="entry name" value="UPF0545 PROTEIN C22ORF39"/>
    <property type="match status" value="1"/>
</dbReference>
<protein>
    <recommendedName>
        <fullName evidence="3">Synaptic plasticity regulator PANTS</fullName>
    </recommendedName>
    <alternativeName>
        <fullName evidence="4">Plasticity-associated neural transcript short</fullName>
    </alternativeName>
</protein>
<keyword evidence="6" id="KW-1185">Reference proteome</keyword>
<evidence type="ECO:0000256" key="2">
    <source>
        <dbReference type="ARBA" id="ARBA00043942"/>
    </source>
</evidence>
<dbReference type="Proteomes" id="UP000642973">
    <property type="component" value="Unassembled WGS sequence"/>
</dbReference>
<dbReference type="AlphaFoldDB" id="A0A851CEK6"/>